<evidence type="ECO:0000256" key="4">
    <source>
        <dbReference type="PROSITE-ProRule" id="PRU00175"/>
    </source>
</evidence>
<evidence type="ECO:0000256" key="5">
    <source>
        <dbReference type="SAM" id="MobiDB-lite"/>
    </source>
</evidence>
<name>A0A2P6N6N7_9EUKA</name>
<dbReference type="OrthoDB" id="765884at2759"/>
<dbReference type="PANTHER" id="PTHR15898">
    <property type="entry name" value="BIFUNCTIONAL APOPTOSIS REGULATOR"/>
    <property type="match status" value="1"/>
</dbReference>
<dbReference type="Proteomes" id="UP000241769">
    <property type="component" value="Unassembled WGS sequence"/>
</dbReference>
<dbReference type="STRING" id="1890364.A0A2P6N6N7"/>
<gene>
    <name evidence="7" type="ORF">PROFUN_14531</name>
</gene>
<evidence type="ECO:0000313" key="7">
    <source>
        <dbReference type="EMBL" id="PRP79597.1"/>
    </source>
</evidence>
<evidence type="ECO:0000256" key="3">
    <source>
        <dbReference type="ARBA" id="ARBA00022833"/>
    </source>
</evidence>
<sequence length="333" mass="38804">MPSKEGKRTKDEDTEEVIEDEPIPKRKRSGIDMSHVPKSLLDEGFAEVNDPDTTVPDYLQCPVCREILVEPEMNSCGHTLCKICVMASKKSHLLSDCPVCKCAYSHPPVPNFVVKQILDKEYPELQKIRNQQLKDMQELSQRITSYPRSSRYRSLNDCFTRTMSEEMIQPVTKIIETLKKKSNLNPHPSDAEIEYYMAWKLNLRFQSEYRDVGQLIFYCPGEDVSVYIDWLEHHKSIEYTRWTPVLFFAIYRSTSYASLKKVADIHQLDIGQKISLDEWLNRPAFWLKGLDLGDIVELDRPRHICRGHHMLPFYIHSDSDQYDSDGSLSDDYE</sequence>
<dbReference type="InterPro" id="IPR001841">
    <property type="entry name" value="Znf_RING"/>
</dbReference>
<keyword evidence="3" id="KW-0862">Zinc</keyword>
<evidence type="ECO:0000313" key="8">
    <source>
        <dbReference type="Proteomes" id="UP000241769"/>
    </source>
</evidence>
<accession>A0A2P6N6N7</accession>
<dbReference type="SUPFAM" id="SSF57850">
    <property type="entry name" value="RING/U-box"/>
    <property type="match status" value="1"/>
</dbReference>
<proteinExistence type="predicted"/>
<comment type="caution">
    <text evidence="7">The sequence shown here is derived from an EMBL/GenBank/DDBJ whole genome shotgun (WGS) entry which is preliminary data.</text>
</comment>
<dbReference type="EMBL" id="MDYQ01000178">
    <property type="protein sequence ID" value="PRP79597.1"/>
    <property type="molecule type" value="Genomic_DNA"/>
</dbReference>
<dbReference type="InParanoid" id="A0A2P6N6N7"/>
<feature type="compositionally biased region" description="Acidic residues" evidence="5">
    <location>
        <begin position="12"/>
        <end position="21"/>
    </location>
</feature>
<dbReference type="Pfam" id="PF13445">
    <property type="entry name" value="zf-RING_UBOX"/>
    <property type="match status" value="1"/>
</dbReference>
<dbReference type="GO" id="GO:0061630">
    <property type="term" value="F:ubiquitin protein ligase activity"/>
    <property type="evidence" value="ECO:0007669"/>
    <property type="project" value="TreeGrafter"/>
</dbReference>
<keyword evidence="1" id="KW-0479">Metal-binding</keyword>
<dbReference type="GO" id="GO:0043161">
    <property type="term" value="P:proteasome-mediated ubiquitin-dependent protein catabolic process"/>
    <property type="evidence" value="ECO:0007669"/>
    <property type="project" value="TreeGrafter"/>
</dbReference>
<dbReference type="PROSITE" id="PS50089">
    <property type="entry name" value="ZF_RING_2"/>
    <property type="match status" value="1"/>
</dbReference>
<organism evidence="7 8">
    <name type="scientific">Planoprotostelium fungivorum</name>
    <dbReference type="NCBI Taxonomy" id="1890364"/>
    <lineage>
        <taxon>Eukaryota</taxon>
        <taxon>Amoebozoa</taxon>
        <taxon>Evosea</taxon>
        <taxon>Variosea</taxon>
        <taxon>Cavosteliida</taxon>
        <taxon>Cavosteliaceae</taxon>
        <taxon>Planoprotostelium</taxon>
    </lineage>
</organism>
<dbReference type="InterPro" id="IPR017907">
    <property type="entry name" value="Znf_RING_CS"/>
</dbReference>
<keyword evidence="2 4" id="KW-0863">Zinc-finger</keyword>
<dbReference type="Gene3D" id="3.30.40.10">
    <property type="entry name" value="Zinc/RING finger domain, C3HC4 (zinc finger)"/>
    <property type="match status" value="1"/>
</dbReference>
<dbReference type="InterPro" id="IPR027370">
    <property type="entry name" value="Znf-RING_euk"/>
</dbReference>
<dbReference type="PANTHER" id="PTHR15898:SF13">
    <property type="entry name" value="BIFUNCTIONAL APOPTOSIS REGULATOR"/>
    <property type="match status" value="1"/>
</dbReference>
<keyword evidence="8" id="KW-1185">Reference proteome</keyword>
<protein>
    <submittedName>
        <fullName evidence="7">LON peptidase N-terminal domain and RING finger protein</fullName>
    </submittedName>
</protein>
<evidence type="ECO:0000256" key="1">
    <source>
        <dbReference type="ARBA" id="ARBA00022723"/>
    </source>
</evidence>
<evidence type="ECO:0000259" key="6">
    <source>
        <dbReference type="PROSITE" id="PS50089"/>
    </source>
</evidence>
<feature type="region of interest" description="Disordered" evidence="5">
    <location>
        <begin position="1"/>
        <end position="30"/>
    </location>
</feature>
<dbReference type="PROSITE" id="PS00518">
    <property type="entry name" value="ZF_RING_1"/>
    <property type="match status" value="1"/>
</dbReference>
<reference evidence="7 8" key="1">
    <citation type="journal article" date="2018" name="Genome Biol. Evol.">
        <title>Multiple Roots of Fruiting Body Formation in Amoebozoa.</title>
        <authorList>
            <person name="Hillmann F."/>
            <person name="Forbes G."/>
            <person name="Novohradska S."/>
            <person name="Ferling I."/>
            <person name="Riege K."/>
            <person name="Groth M."/>
            <person name="Westermann M."/>
            <person name="Marz M."/>
            <person name="Spaller T."/>
            <person name="Winckler T."/>
            <person name="Schaap P."/>
            <person name="Glockner G."/>
        </authorList>
    </citation>
    <scope>NUCLEOTIDE SEQUENCE [LARGE SCALE GENOMIC DNA]</scope>
    <source>
        <strain evidence="7 8">Jena</strain>
    </source>
</reference>
<feature type="domain" description="RING-type" evidence="6">
    <location>
        <begin position="61"/>
        <end position="101"/>
    </location>
</feature>
<dbReference type="GO" id="GO:0008270">
    <property type="term" value="F:zinc ion binding"/>
    <property type="evidence" value="ECO:0007669"/>
    <property type="project" value="UniProtKB-KW"/>
</dbReference>
<dbReference type="AlphaFoldDB" id="A0A2P6N6N7"/>
<dbReference type="InterPro" id="IPR013083">
    <property type="entry name" value="Znf_RING/FYVE/PHD"/>
</dbReference>
<dbReference type="SMART" id="SM00184">
    <property type="entry name" value="RING"/>
    <property type="match status" value="1"/>
</dbReference>
<feature type="compositionally biased region" description="Basic and acidic residues" evidence="5">
    <location>
        <begin position="1"/>
        <end position="11"/>
    </location>
</feature>
<evidence type="ECO:0000256" key="2">
    <source>
        <dbReference type="ARBA" id="ARBA00022771"/>
    </source>
</evidence>